<dbReference type="InterPro" id="IPR011009">
    <property type="entry name" value="Kinase-like_dom_sf"/>
</dbReference>
<dbReference type="InterPro" id="IPR045269">
    <property type="entry name" value="Atg1-like"/>
</dbReference>
<reference evidence="2" key="1">
    <citation type="submission" date="2021-06" db="EMBL/GenBank/DDBJ databases">
        <authorList>
            <person name="Kallberg Y."/>
            <person name="Tangrot J."/>
            <person name="Rosling A."/>
        </authorList>
    </citation>
    <scope>NUCLEOTIDE SEQUENCE</scope>
    <source>
        <strain evidence="2">FL966</strain>
    </source>
</reference>
<dbReference type="PROSITE" id="PS50011">
    <property type="entry name" value="PROTEIN_KINASE_DOM"/>
    <property type="match status" value="1"/>
</dbReference>
<dbReference type="AlphaFoldDB" id="A0A9N9FF69"/>
<gene>
    <name evidence="2" type="ORF">CPELLU_LOCUS3769</name>
</gene>
<dbReference type="Proteomes" id="UP000789759">
    <property type="component" value="Unassembled WGS sequence"/>
</dbReference>
<feature type="domain" description="Protein kinase" evidence="1">
    <location>
        <begin position="60"/>
        <end position="357"/>
    </location>
</feature>
<comment type="caution">
    <text evidence="2">The sequence shown here is derived from an EMBL/GenBank/DDBJ whole genome shotgun (WGS) entry which is preliminary data.</text>
</comment>
<evidence type="ECO:0000259" key="1">
    <source>
        <dbReference type="PROSITE" id="PS50011"/>
    </source>
</evidence>
<dbReference type="GO" id="GO:0005737">
    <property type="term" value="C:cytoplasm"/>
    <property type="evidence" value="ECO:0007669"/>
    <property type="project" value="TreeGrafter"/>
</dbReference>
<accession>A0A9N9FF69</accession>
<dbReference type="GO" id="GO:0004674">
    <property type="term" value="F:protein serine/threonine kinase activity"/>
    <property type="evidence" value="ECO:0007669"/>
    <property type="project" value="InterPro"/>
</dbReference>
<organism evidence="2 3">
    <name type="scientific">Cetraspora pellucida</name>
    <dbReference type="NCBI Taxonomy" id="1433469"/>
    <lineage>
        <taxon>Eukaryota</taxon>
        <taxon>Fungi</taxon>
        <taxon>Fungi incertae sedis</taxon>
        <taxon>Mucoromycota</taxon>
        <taxon>Glomeromycotina</taxon>
        <taxon>Glomeromycetes</taxon>
        <taxon>Diversisporales</taxon>
        <taxon>Gigasporaceae</taxon>
        <taxon>Cetraspora</taxon>
    </lineage>
</organism>
<dbReference type="SUPFAM" id="SSF52047">
    <property type="entry name" value="RNI-like"/>
    <property type="match status" value="1"/>
</dbReference>
<keyword evidence="3" id="KW-1185">Reference proteome</keyword>
<proteinExistence type="predicted"/>
<evidence type="ECO:0000313" key="2">
    <source>
        <dbReference type="EMBL" id="CAG8529369.1"/>
    </source>
</evidence>
<dbReference type="OrthoDB" id="4062651at2759"/>
<dbReference type="InterPro" id="IPR032675">
    <property type="entry name" value="LRR_dom_sf"/>
</dbReference>
<dbReference type="SMART" id="SM00368">
    <property type="entry name" value="LRR_RI"/>
    <property type="match status" value="3"/>
</dbReference>
<evidence type="ECO:0000313" key="3">
    <source>
        <dbReference type="Proteomes" id="UP000789759"/>
    </source>
</evidence>
<dbReference type="InterPro" id="IPR001245">
    <property type="entry name" value="Ser-Thr/Tyr_kinase_cat_dom"/>
</dbReference>
<dbReference type="Gene3D" id="1.10.510.10">
    <property type="entry name" value="Transferase(Phosphotransferase) domain 1"/>
    <property type="match status" value="1"/>
</dbReference>
<dbReference type="SUPFAM" id="SSF56112">
    <property type="entry name" value="Protein kinase-like (PK-like)"/>
    <property type="match status" value="1"/>
</dbReference>
<dbReference type="EMBL" id="CAJVQA010001874">
    <property type="protein sequence ID" value="CAG8529369.1"/>
    <property type="molecule type" value="Genomic_DNA"/>
</dbReference>
<dbReference type="PANTHER" id="PTHR24348">
    <property type="entry name" value="SERINE/THREONINE-PROTEIN KINASE UNC-51-RELATED"/>
    <property type="match status" value="1"/>
</dbReference>
<sequence length="519" mass="59766">MTQNIYTKKGLLDEVKLCSGCYNTQFQNVSSGNQDIDNLINATHNNQPKFRLEWIPFDDFTNIDQIGNGGFSEIYMATWTKGSIKSWSRIEKRYNRNKNQTVALKVLKDSKNINSAFLKELQNIVKSQPNSNLRHIIQCYGVSQFPKRNDYIFVMSYMSNGSLNHYLSNKFKVITWEMKRRFLKYIVTGIKWIHKNKIVHRDIHDGNILIDYSPLIADLGFSRPAKDDLKSSEPKIYGIMPYIAPEVFNKKQYSFSSDIYSLGMIMWELTSGYPLKRPTIDELYDEVYSRYWGPDKIFIEAEEKRQELLNAGKFIANYMHPHSKTHSQLLNPTIDSMPLDLLQGSKYFILRPIDSFQSISSDSFNIISEHFKNVNCLNSTISIPPSKKHFIEFLPDENNYNLQPYTLSLNDAIYQITNLSNLNLNHDKLCYEAGNTLSEALRANHTLKRLDLSSKNLCNGAGQGLAEALRNNKTLTNLNLENNYLGDDAVMALAKAMYKNTTLMCLNLSNNRFDSKADR</sequence>
<dbReference type="GO" id="GO:0010506">
    <property type="term" value="P:regulation of autophagy"/>
    <property type="evidence" value="ECO:0007669"/>
    <property type="project" value="InterPro"/>
</dbReference>
<name>A0A9N9FF69_9GLOM</name>
<dbReference type="Gene3D" id="3.80.10.10">
    <property type="entry name" value="Ribonuclease Inhibitor"/>
    <property type="match status" value="1"/>
</dbReference>
<dbReference type="InterPro" id="IPR000719">
    <property type="entry name" value="Prot_kinase_dom"/>
</dbReference>
<dbReference type="GO" id="GO:0005524">
    <property type="term" value="F:ATP binding"/>
    <property type="evidence" value="ECO:0007669"/>
    <property type="project" value="InterPro"/>
</dbReference>
<protein>
    <submittedName>
        <fullName evidence="2">19281_t:CDS:1</fullName>
    </submittedName>
</protein>
<dbReference type="Pfam" id="PF07714">
    <property type="entry name" value="PK_Tyr_Ser-Thr"/>
    <property type="match status" value="1"/>
</dbReference>